<dbReference type="InterPro" id="IPR019594">
    <property type="entry name" value="Glu/Gly-bd"/>
</dbReference>
<feature type="transmembrane region" description="Helical" evidence="13">
    <location>
        <begin position="118"/>
        <end position="139"/>
    </location>
</feature>
<proteinExistence type="inferred from homology"/>
<evidence type="ECO:0000313" key="15">
    <source>
        <dbReference type="EMBL" id="KAF8793325.1"/>
    </source>
</evidence>
<keyword evidence="7" id="KW-0406">Ion transport</keyword>
<comment type="similarity">
    <text evidence="2">Belongs to the glutamate-gated ion channel (TC 1.A.10.1) family.</text>
</comment>
<feature type="transmembrane region" description="Helical" evidence="13">
    <location>
        <begin position="365"/>
        <end position="388"/>
    </location>
</feature>
<evidence type="ECO:0000256" key="12">
    <source>
        <dbReference type="ARBA" id="ARBA00023303"/>
    </source>
</evidence>
<keyword evidence="8 13" id="KW-0472">Membrane</keyword>
<dbReference type="GO" id="GO:0050906">
    <property type="term" value="P:detection of stimulus involved in sensory perception"/>
    <property type="evidence" value="ECO:0007669"/>
    <property type="project" value="UniProtKB-ARBA"/>
</dbReference>
<keyword evidence="11" id="KW-1071">Ligand-gated ion channel</keyword>
<name>A0A8T0FSP6_ARGBR</name>
<dbReference type="GO" id="GO:0005886">
    <property type="term" value="C:plasma membrane"/>
    <property type="evidence" value="ECO:0007669"/>
    <property type="project" value="UniProtKB-SubCell"/>
</dbReference>
<evidence type="ECO:0000256" key="1">
    <source>
        <dbReference type="ARBA" id="ARBA00004651"/>
    </source>
</evidence>
<reference evidence="15" key="1">
    <citation type="journal article" date="2020" name="bioRxiv">
        <title>Chromosome-level reference genome of the European wasp spider Argiope bruennichi: a resource for studies on range expansion and evolutionary adaptation.</title>
        <authorList>
            <person name="Sheffer M.M."/>
            <person name="Hoppe A."/>
            <person name="Krehenwinkel H."/>
            <person name="Uhl G."/>
            <person name="Kuss A.W."/>
            <person name="Jensen L."/>
            <person name="Jensen C."/>
            <person name="Gillespie R.G."/>
            <person name="Hoff K.J."/>
            <person name="Prost S."/>
        </authorList>
    </citation>
    <scope>NUCLEOTIDE SEQUENCE</scope>
</reference>
<protein>
    <submittedName>
        <fullName evidence="15">Glutamate receptor ionotropic like protein</fullName>
    </submittedName>
</protein>
<evidence type="ECO:0000256" key="10">
    <source>
        <dbReference type="ARBA" id="ARBA00023180"/>
    </source>
</evidence>
<sequence length="394" mass="44601">MPLRHVIEIRRDDNGRIKSAGGVEGKLVEMLSSKLGFDYEFILPGDRSWGKLEDGIWNGMIGMVHRNESDIALGDITISEKRMNAVDFLPYAIEDSTFVTRLPKAVLKPAAFLIPFQWPVWLTLFLTVACVLIVFKCIMKKKISRRKLLLSIISSVFAKPFSFHVECMRDRIIVGSWIITTFILSSVYTARLLSSLTVPLSENGVRTIKDLASAVSKGKYKCLTNRGSVNLNLLNESFDGDLSVIKEGMAEVDWFSPDGAIVAPPKIRENVAILGPRWFFTLEYGEPPHTDKYIFKESVSLVNIGMAVNKNFCCKETLRKVISQLLNSGVFKQLYNEEFYKSRWRLLSDRKPIHFGPKALSMSDLLGPFVLLGGGYFLGLLALMFNVIRYKFYR</sequence>
<dbReference type="SMART" id="SM00918">
    <property type="entry name" value="Lig_chan-Glu_bd"/>
    <property type="match status" value="1"/>
</dbReference>
<dbReference type="Proteomes" id="UP000807504">
    <property type="component" value="Unassembled WGS sequence"/>
</dbReference>
<keyword evidence="3" id="KW-0813">Transport</keyword>
<dbReference type="Pfam" id="PF00060">
    <property type="entry name" value="Lig_chan"/>
    <property type="match status" value="1"/>
</dbReference>
<evidence type="ECO:0000256" key="6">
    <source>
        <dbReference type="ARBA" id="ARBA00022989"/>
    </source>
</evidence>
<keyword evidence="5 13" id="KW-0812">Transmembrane</keyword>
<evidence type="ECO:0000256" key="8">
    <source>
        <dbReference type="ARBA" id="ARBA00023136"/>
    </source>
</evidence>
<reference evidence="15" key="2">
    <citation type="submission" date="2020-06" db="EMBL/GenBank/DDBJ databases">
        <authorList>
            <person name="Sheffer M."/>
        </authorList>
    </citation>
    <scope>NUCLEOTIDE SEQUENCE</scope>
</reference>
<evidence type="ECO:0000313" key="16">
    <source>
        <dbReference type="Proteomes" id="UP000807504"/>
    </source>
</evidence>
<dbReference type="EMBL" id="JABXBU010000003">
    <property type="protein sequence ID" value="KAF8793325.1"/>
    <property type="molecule type" value="Genomic_DNA"/>
</dbReference>
<gene>
    <name evidence="15" type="ORF">HNY73_004818</name>
</gene>
<evidence type="ECO:0000256" key="13">
    <source>
        <dbReference type="SAM" id="Phobius"/>
    </source>
</evidence>
<comment type="subcellular location">
    <subcellularLocation>
        <location evidence="1">Cell membrane</location>
        <topology evidence="1">Multi-pass membrane protein</topology>
    </subcellularLocation>
</comment>
<feature type="transmembrane region" description="Helical" evidence="13">
    <location>
        <begin position="172"/>
        <end position="190"/>
    </location>
</feature>
<dbReference type="Pfam" id="PF10613">
    <property type="entry name" value="Lig_chan-Glu_bd"/>
    <property type="match status" value="1"/>
</dbReference>
<dbReference type="Gene3D" id="1.10.287.70">
    <property type="match status" value="1"/>
</dbReference>
<accession>A0A8T0FSP6</accession>
<feature type="domain" description="Ionotropic glutamate receptor L-glutamate and glycine-binding" evidence="14">
    <location>
        <begin position="5"/>
        <end position="66"/>
    </location>
</feature>
<dbReference type="InterPro" id="IPR001320">
    <property type="entry name" value="Iontro_rcpt_C"/>
</dbReference>
<evidence type="ECO:0000256" key="11">
    <source>
        <dbReference type="ARBA" id="ARBA00023286"/>
    </source>
</evidence>
<dbReference type="AlphaFoldDB" id="A0A8T0FSP6"/>
<keyword evidence="10" id="KW-0325">Glycoprotein</keyword>
<keyword evidence="4" id="KW-1003">Cell membrane</keyword>
<comment type="caution">
    <text evidence="15">The sequence shown here is derived from an EMBL/GenBank/DDBJ whole genome shotgun (WGS) entry which is preliminary data.</text>
</comment>
<evidence type="ECO:0000256" key="7">
    <source>
        <dbReference type="ARBA" id="ARBA00023065"/>
    </source>
</evidence>
<organism evidence="15 16">
    <name type="scientific">Argiope bruennichi</name>
    <name type="common">Wasp spider</name>
    <name type="synonym">Aranea bruennichi</name>
    <dbReference type="NCBI Taxonomy" id="94029"/>
    <lineage>
        <taxon>Eukaryota</taxon>
        <taxon>Metazoa</taxon>
        <taxon>Ecdysozoa</taxon>
        <taxon>Arthropoda</taxon>
        <taxon>Chelicerata</taxon>
        <taxon>Arachnida</taxon>
        <taxon>Araneae</taxon>
        <taxon>Araneomorphae</taxon>
        <taxon>Entelegynae</taxon>
        <taxon>Araneoidea</taxon>
        <taxon>Araneidae</taxon>
        <taxon>Argiope</taxon>
    </lineage>
</organism>
<evidence type="ECO:0000259" key="14">
    <source>
        <dbReference type="SMART" id="SM00918"/>
    </source>
</evidence>
<keyword evidence="12" id="KW-0407">Ion channel</keyword>
<evidence type="ECO:0000256" key="3">
    <source>
        <dbReference type="ARBA" id="ARBA00022448"/>
    </source>
</evidence>
<evidence type="ECO:0000256" key="4">
    <source>
        <dbReference type="ARBA" id="ARBA00022475"/>
    </source>
</evidence>
<keyword evidence="16" id="KW-1185">Reference proteome</keyword>
<dbReference type="PANTHER" id="PTHR42643:SF38">
    <property type="entry name" value="IONOTROPIC RECEPTOR 100A"/>
    <property type="match status" value="1"/>
</dbReference>
<evidence type="ECO:0000256" key="5">
    <source>
        <dbReference type="ARBA" id="ARBA00022692"/>
    </source>
</evidence>
<evidence type="ECO:0000256" key="2">
    <source>
        <dbReference type="ARBA" id="ARBA00008685"/>
    </source>
</evidence>
<dbReference type="InterPro" id="IPR052192">
    <property type="entry name" value="Insect_Ionotropic_Sensory_Rcpt"/>
</dbReference>
<dbReference type="GO" id="GO:0015276">
    <property type="term" value="F:ligand-gated monoatomic ion channel activity"/>
    <property type="evidence" value="ECO:0007669"/>
    <property type="project" value="InterPro"/>
</dbReference>
<keyword evidence="6 13" id="KW-1133">Transmembrane helix</keyword>
<dbReference type="SUPFAM" id="SSF53850">
    <property type="entry name" value="Periplasmic binding protein-like II"/>
    <property type="match status" value="1"/>
</dbReference>
<dbReference type="PANTHER" id="PTHR42643">
    <property type="entry name" value="IONOTROPIC RECEPTOR 20A-RELATED"/>
    <property type="match status" value="1"/>
</dbReference>
<evidence type="ECO:0000256" key="9">
    <source>
        <dbReference type="ARBA" id="ARBA00023170"/>
    </source>
</evidence>
<keyword evidence="9 15" id="KW-0675">Receptor</keyword>
<dbReference type="Gene3D" id="3.40.190.10">
    <property type="entry name" value="Periplasmic binding protein-like II"/>
    <property type="match status" value="1"/>
</dbReference>